<dbReference type="SUPFAM" id="SSF54403">
    <property type="entry name" value="Cystatin/monellin"/>
    <property type="match status" value="1"/>
</dbReference>
<feature type="domain" description="Cystatin" evidence="4">
    <location>
        <begin position="149"/>
        <end position="260"/>
    </location>
</feature>
<dbReference type="PANTHER" id="PTHR46186:SF2">
    <property type="entry name" value="CYSTATIN"/>
    <property type="match status" value="1"/>
</dbReference>
<evidence type="ECO:0000313" key="6">
    <source>
        <dbReference type="Proteomes" id="UP000298663"/>
    </source>
</evidence>
<proteinExistence type="inferred from homology"/>
<comment type="caution">
    <text evidence="5">The sequence shown here is derived from an EMBL/GenBank/DDBJ whole genome shotgun (WGS) entry which is preliminary data.</text>
</comment>
<dbReference type="CDD" id="cd00042">
    <property type="entry name" value="CY"/>
    <property type="match status" value="1"/>
</dbReference>
<accession>A0A4U5LYU4</accession>
<gene>
    <name evidence="5" type="ORF">L596_028565</name>
</gene>
<organism evidence="5 6">
    <name type="scientific">Steinernema carpocapsae</name>
    <name type="common">Entomopathogenic nematode</name>
    <dbReference type="NCBI Taxonomy" id="34508"/>
    <lineage>
        <taxon>Eukaryota</taxon>
        <taxon>Metazoa</taxon>
        <taxon>Ecdysozoa</taxon>
        <taxon>Nematoda</taxon>
        <taxon>Chromadorea</taxon>
        <taxon>Rhabditida</taxon>
        <taxon>Tylenchina</taxon>
        <taxon>Panagrolaimomorpha</taxon>
        <taxon>Strongyloidoidea</taxon>
        <taxon>Steinernematidae</taxon>
        <taxon>Steinernema</taxon>
    </lineage>
</organism>
<dbReference type="SMART" id="SM00043">
    <property type="entry name" value="CY"/>
    <property type="match status" value="1"/>
</dbReference>
<comment type="similarity">
    <text evidence="1">Belongs to the cystatin family.</text>
</comment>
<dbReference type="GO" id="GO:0004869">
    <property type="term" value="F:cysteine-type endopeptidase inhibitor activity"/>
    <property type="evidence" value="ECO:0007669"/>
    <property type="project" value="UniProtKB-KW"/>
</dbReference>
<dbReference type="Pfam" id="PF00031">
    <property type="entry name" value="Cystatin"/>
    <property type="match status" value="1"/>
</dbReference>
<dbReference type="InterPro" id="IPR000010">
    <property type="entry name" value="Cystatin_dom"/>
</dbReference>
<sequence>MDHPVDEIVECVRGELVDLTTGCEQGDLVKLDDEKIYDEEITQKPQVCPCPLEPEIAVCPGVEPFPEPEIAVCPRVLDTSPPPHGEVEICPPGPEEPQICPPHVEPHLETCPPGPEPEPFLAVCPPGPDAGETFEIGKVVELDDNPESPMGGGIKEMDVREAELEDLKWLAVKEINNKSKDLLYRVPVAIQRARCQVVAGTLHLLDLHLAQSSVLRRHVEHEEIREAKVEPKSKGKHFTYAVKIYSCPWENILEVNIEDEQEH</sequence>
<keyword evidence="3" id="KW-0789">Thiol protease inhibitor</keyword>
<dbReference type="AlphaFoldDB" id="A0A4U5LYU4"/>
<keyword evidence="6" id="KW-1185">Reference proteome</keyword>
<dbReference type="GO" id="GO:0031982">
    <property type="term" value="C:vesicle"/>
    <property type="evidence" value="ECO:0007669"/>
    <property type="project" value="TreeGrafter"/>
</dbReference>
<keyword evidence="2" id="KW-0646">Protease inhibitor</keyword>
<dbReference type="GO" id="GO:0005615">
    <property type="term" value="C:extracellular space"/>
    <property type="evidence" value="ECO:0007669"/>
    <property type="project" value="TreeGrafter"/>
</dbReference>
<evidence type="ECO:0000256" key="3">
    <source>
        <dbReference type="ARBA" id="ARBA00022704"/>
    </source>
</evidence>
<evidence type="ECO:0000256" key="1">
    <source>
        <dbReference type="ARBA" id="ARBA00009403"/>
    </source>
</evidence>
<name>A0A4U5LYU4_STECR</name>
<reference evidence="5 6" key="2">
    <citation type="journal article" date="2019" name="G3 (Bethesda)">
        <title>Hybrid Assembly of the Genome of the Entomopathogenic Nematode Steinernema carpocapsae Identifies the X-Chromosome.</title>
        <authorList>
            <person name="Serra L."/>
            <person name="Macchietto M."/>
            <person name="Macias-Munoz A."/>
            <person name="McGill C.J."/>
            <person name="Rodriguez I.M."/>
            <person name="Rodriguez B."/>
            <person name="Murad R."/>
            <person name="Mortazavi A."/>
        </authorList>
    </citation>
    <scope>NUCLEOTIDE SEQUENCE [LARGE SCALE GENOMIC DNA]</scope>
    <source>
        <strain evidence="5 6">ALL</strain>
    </source>
</reference>
<dbReference type="PANTHER" id="PTHR46186">
    <property type="entry name" value="CYSTATIN"/>
    <property type="match status" value="1"/>
</dbReference>
<dbReference type="OrthoDB" id="110606at2759"/>
<dbReference type="InterPro" id="IPR046350">
    <property type="entry name" value="Cystatin_sf"/>
</dbReference>
<evidence type="ECO:0000259" key="4">
    <source>
        <dbReference type="SMART" id="SM00043"/>
    </source>
</evidence>
<evidence type="ECO:0000256" key="2">
    <source>
        <dbReference type="ARBA" id="ARBA00022690"/>
    </source>
</evidence>
<reference evidence="5 6" key="1">
    <citation type="journal article" date="2015" name="Genome Biol.">
        <title>Comparative genomics of Steinernema reveals deeply conserved gene regulatory networks.</title>
        <authorList>
            <person name="Dillman A.R."/>
            <person name="Macchietto M."/>
            <person name="Porter C.F."/>
            <person name="Rogers A."/>
            <person name="Williams B."/>
            <person name="Antoshechkin I."/>
            <person name="Lee M.M."/>
            <person name="Goodwin Z."/>
            <person name="Lu X."/>
            <person name="Lewis E.E."/>
            <person name="Goodrich-Blair H."/>
            <person name="Stock S.P."/>
            <person name="Adams B.J."/>
            <person name="Sternberg P.W."/>
            <person name="Mortazavi A."/>
        </authorList>
    </citation>
    <scope>NUCLEOTIDE SEQUENCE [LARGE SCALE GENOMIC DNA]</scope>
    <source>
        <strain evidence="5 6">ALL</strain>
    </source>
</reference>
<dbReference type="EMBL" id="AZBU02000011">
    <property type="protein sequence ID" value="TKR61460.1"/>
    <property type="molecule type" value="Genomic_DNA"/>
</dbReference>
<dbReference type="GO" id="GO:0005737">
    <property type="term" value="C:cytoplasm"/>
    <property type="evidence" value="ECO:0007669"/>
    <property type="project" value="TreeGrafter"/>
</dbReference>
<dbReference type="Proteomes" id="UP000298663">
    <property type="component" value="Unassembled WGS sequence"/>
</dbReference>
<dbReference type="Gene3D" id="3.10.450.10">
    <property type="match status" value="1"/>
</dbReference>
<protein>
    <recommendedName>
        <fullName evidence="4">Cystatin domain-containing protein</fullName>
    </recommendedName>
</protein>
<evidence type="ECO:0000313" key="5">
    <source>
        <dbReference type="EMBL" id="TKR61460.1"/>
    </source>
</evidence>